<protein>
    <submittedName>
        <fullName evidence="1">Uncharacterized protein</fullName>
    </submittedName>
</protein>
<proteinExistence type="predicted"/>
<dbReference type="Proteomes" id="UP001165960">
    <property type="component" value="Unassembled WGS sequence"/>
</dbReference>
<comment type="caution">
    <text evidence="1">The sequence shown here is derived from an EMBL/GenBank/DDBJ whole genome shotgun (WGS) entry which is preliminary data.</text>
</comment>
<keyword evidence="2" id="KW-1185">Reference proteome</keyword>
<gene>
    <name evidence="1" type="ORF">DSO57_1000996</name>
</gene>
<name>A0ACC2UIJ1_9FUNG</name>
<sequence length="120" mass="13070">MKLCLPLPIPQDLSSDPNILIPYPSQPAKQANTKVLKTNGTPIRAKATPSENFGKEETPAKTLVPSPEPEKDRPTPPHSLLVYFPLIPKKISSNPKVSMGMGVLVGSWGQHLRGCNRKPL</sequence>
<reference evidence="1" key="1">
    <citation type="submission" date="2022-04" db="EMBL/GenBank/DDBJ databases">
        <title>Genome of the entomopathogenic fungus Entomophthora muscae.</title>
        <authorList>
            <person name="Elya C."/>
            <person name="Lovett B.R."/>
            <person name="Lee E."/>
            <person name="Macias A.M."/>
            <person name="Hajek A.E."/>
            <person name="De Bivort B.L."/>
            <person name="Kasson M.T."/>
            <person name="De Fine Licht H.H."/>
            <person name="Stajich J.E."/>
        </authorList>
    </citation>
    <scope>NUCLEOTIDE SEQUENCE</scope>
    <source>
        <strain evidence="1">Berkeley</strain>
    </source>
</reference>
<dbReference type="EMBL" id="QTSX02000712">
    <property type="protein sequence ID" value="KAJ9086737.1"/>
    <property type="molecule type" value="Genomic_DNA"/>
</dbReference>
<accession>A0ACC2UIJ1</accession>
<evidence type="ECO:0000313" key="2">
    <source>
        <dbReference type="Proteomes" id="UP001165960"/>
    </source>
</evidence>
<organism evidence="1 2">
    <name type="scientific">Entomophthora muscae</name>
    <dbReference type="NCBI Taxonomy" id="34485"/>
    <lineage>
        <taxon>Eukaryota</taxon>
        <taxon>Fungi</taxon>
        <taxon>Fungi incertae sedis</taxon>
        <taxon>Zoopagomycota</taxon>
        <taxon>Entomophthoromycotina</taxon>
        <taxon>Entomophthoromycetes</taxon>
        <taxon>Entomophthorales</taxon>
        <taxon>Entomophthoraceae</taxon>
        <taxon>Entomophthora</taxon>
    </lineage>
</organism>
<evidence type="ECO:0000313" key="1">
    <source>
        <dbReference type="EMBL" id="KAJ9086737.1"/>
    </source>
</evidence>